<dbReference type="STRING" id="42094.JM47_00555"/>
<feature type="transmembrane region" description="Helical" evidence="1">
    <location>
        <begin position="6"/>
        <end position="27"/>
    </location>
</feature>
<gene>
    <name evidence="2" type="ORF">JM47_00555</name>
</gene>
<evidence type="ECO:0000256" key="1">
    <source>
        <dbReference type="SAM" id="Phobius"/>
    </source>
</evidence>
<dbReference type="RefSeq" id="WP_208895085.1">
    <property type="nucleotide sequence ID" value="NZ_CP009770.1"/>
</dbReference>
<organism evidence="2 3">
    <name type="scientific">Ureaplasma diversum</name>
    <dbReference type="NCBI Taxonomy" id="42094"/>
    <lineage>
        <taxon>Bacteria</taxon>
        <taxon>Bacillati</taxon>
        <taxon>Mycoplasmatota</taxon>
        <taxon>Mycoplasmoidales</taxon>
        <taxon>Mycoplasmoidaceae</taxon>
        <taxon>Ureaplasma</taxon>
    </lineage>
</organism>
<dbReference type="PATRIC" id="fig|42094.4.peg.102"/>
<dbReference type="PROSITE" id="PS51257">
    <property type="entry name" value="PROKAR_LIPOPROTEIN"/>
    <property type="match status" value="1"/>
</dbReference>
<evidence type="ECO:0000313" key="3">
    <source>
        <dbReference type="Proteomes" id="UP000032261"/>
    </source>
</evidence>
<keyword evidence="1" id="KW-0472">Membrane</keyword>
<evidence type="ECO:0000313" key="2">
    <source>
        <dbReference type="EMBL" id="AJQ45147.1"/>
    </source>
</evidence>
<keyword evidence="1" id="KW-1133">Transmembrane helix</keyword>
<sequence>MLNRWISIALTATISCTVLGIGIAFGFKNQKFTSSFLETKHRVFELDNKTYSKIKKFKKLHVKINNFSYYIRHQLVYENKNKSLIALDLKLDSKEKIVPVLIYTHSVPLIYDLINFL</sequence>
<dbReference type="EMBL" id="CP009770">
    <property type="protein sequence ID" value="AJQ45147.1"/>
    <property type="molecule type" value="Genomic_DNA"/>
</dbReference>
<accession>A0A0C5RL38</accession>
<protein>
    <submittedName>
        <fullName evidence="2">Uncharacterized protein</fullName>
    </submittedName>
</protein>
<reference evidence="2 3" key="1">
    <citation type="journal article" date="2015" name="Genome Announc.">
        <title>Genome Sequence of Ureaplasma diversum Strain ATCC 49782.</title>
        <authorList>
            <person name="Marques L.M."/>
            <person name="Guimaraes A.M."/>
            <person name="Martins H.B."/>
            <person name="Rezende I.S."/>
            <person name="Barbosa M.S."/>
            <person name="Campos G.B."/>
            <person name="do Nascimento N.C."/>
            <person name="Dos Santos A.P."/>
            <person name="Amorim A.T."/>
            <person name="Santos V.M."/>
            <person name="Messick J.B."/>
            <person name="Timenetsky J."/>
        </authorList>
    </citation>
    <scope>NUCLEOTIDE SEQUENCE [LARGE SCALE GENOMIC DNA]</scope>
    <source>
        <strain evidence="2 3">ATCC 49782</strain>
    </source>
</reference>
<dbReference type="Proteomes" id="UP000032261">
    <property type="component" value="Chromosome"/>
</dbReference>
<proteinExistence type="predicted"/>
<dbReference type="AlphaFoldDB" id="A0A0C5RL38"/>
<keyword evidence="1" id="KW-0812">Transmembrane</keyword>
<dbReference type="KEGG" id="ude:JM47_00555"/>
<name>A0A0C5RL38_9BACT</name>
<dbReference type="HOGENOM" id="CLU_2037069_0_0_14"/>